<sequence length="732" mass="78892">MNQLSLIFQLLCLSLVSVSTALPSLTKRASSPESTACGDVVNSEDDVITATLAYECLTSVPYNGAVAARFMEYFYDSAEFQSNLAYLKSPPPSYQQAGVDFLGGLELIQAKINNGGYANQYEFEAALQALIYSTHDGHLFLSSGILSLFSFGSQYQIASVSIDGVELPKVYIADHLFASQDPGSSNASAIATINGQNAADYLTQYSAANSVGGLEPHADWNSLFASPAQDIQGTSSIWNGGGTFYPGDTITFVLENGTQIGPDPFLAIFSGGSDGVAISTGGDFYNFFVLGLYPASYNSTDDFGGDSDGSDDSAASSTYGTSAATSAYPSGNSAATSTYPATEPTQTSWGPGSGYPENPVIVQPDLGLYGGGSLSGYFLEDYSLAVLSIPSFQEFGDAIGTFSGTVRDFIASSKAAGMEKFLIDLQQNYGGETLLAFDTFKQFFPEIDPYGGSRMRAHPSADIIGDQITTYWNGLNPDYDDWYALLDSEWLSADRIDASTNQNFTSWQQFFEGPQLNGDTFTSIQRYDLSNFLFDTLSTDDDEGFTVYGYGDNPVNTTQPYLAEDIIILTDGQCASTCSLFMEMMHHEAGVRTVVAGGRPSYGPMQAPGLTRGAAAYDVVDSLDADIALAQLLLDEDNQPSDFLPNRTTPGPGMSISYAQINLRDQIRQGETVPLQFTYEAANCRIFYTAQTFYNYTNLWRYAADAIYSNPAFYRGCASGSSETRFGRNVYP</sequence>
<dbReference type="PANTHER" id="PTHR37049">
    <property type="entry name" value="PEPTIDASE S41 FAMILY PROTEIN"/>
    <property type="match status" value="1"/>
</dbReference>
<dbReference type="AlphaFoldDB" id="A0A2J6S6I2"/>
<accession>A0A2J6S6I2</accession>
<gene>
    <name evidence="4" type="ORF">L207DRAFT_540924</name>
</gene>
<dbReference type="STRING" id="1149755.A0A2J6S6I2"/>
<evidence type="ECO:0000313" key="5">
    <source>
        <dbReference type="Proteomes" id="UP000235786"/>
    </source>
</evidence>
<dbReference type="SUPFAM" id="SSF52096">
    <property type="entry name" value="ClpP/crotonase"/>
    <property type="match status" value="1"/>
</dbReference>
<dbReference type="EMBL" id="KZ613939">
    <property type="protein sequence ID" value="PMD46382.1"/>
    <property type="molecule type" value="Genomic_DNA"/>
</dbReference>
<dbReference type="InterPro" id="IPR029045">
    <property type="entry name" value="ClpP/crotonase-like_dom_sf"/>
</dbReference>
<evidence type="ECO:0000256" key="1">
    <source>
        <dbReference type="SAM" id="MobiDB-lite"/>
    </source>
</evidence>
<feature type="domain" description="CPAF-like PDZ" evidence="3">
    <location>
        <begin position="150"/>
        <end position="260"/>
    </location>
</feature>
<dbReference type="Gene3D" id="3.90.226.10">
    <property type="entry name" value="2-enoyl-CoA Hydratase, Chain A, domain 1"/>
    <property type="match status" value="1"/>
</dbReference>
<dbReference type="InterPro" id="IPR052766">
    <property type="entry name" value="S41A_metabolite_peptidase"/>
</dbReference>
<dbReference type="OrthoDB" id="27214at2759"/>
<organism evidence="4 5">
    <name type="scientific">Hyaloscypha variabilis (strain UAMH 11265 / GT02V1 / F)</name>
    <name type="common">Meliniomyces variabilis</name>
    <dbReference type="NCBI Taxonomy" id="1149755"/>
    <lineage>
        <taxon>Eukaryota</taxon>
        <taxon>Fungi</taxon>
        <taxon>Dikarya</taxon>
        <taxon>Ascomycota</taxon>
        <taxon>Pezizomycotina</taxon>
        <taxon>Leotiomycetes</taxon>
        <taxon>Helotiales</taxon>
        <taxon>Hyaloscyphaceae</taxon>
        <taxon>Hyaloscypha</taxon>
        <taxon>Hyaloscypha variabilis</taxon>
    </lineage>
</organism>
<feature type="region of interest" description="Disordered" evidence="1">
    <location>
        <begin position="323"/>
        <end position="356"/>
    </location>
</feature>
<feature type="compositionally biased region" description="Polar residues" evidence="1">
    <location>
        <begin position="332"/>
        <end position="350"/>
    </location>
</feature>
<proteinExistence type="predicted"/>
<evidence type="ECO:0000256" key="2">
    <source>
        <dbReference type="SAM" id="SignalP"/>
    </source>
</evidence>
<keyword evidence="5" id="KW-1185">Reference proteome</keyword>
<dbReference type="PANTHER" id="PTHR37049:SF5">
    <property type="entry name" value="TAIL SPECIFIC PROTEASE DOMAIN-CONTAINING PROTEIN"/>
    <property type="match status" value="1"/>
</dbReference>
<feature type="signal peptide" evidence="2">
    <location>
        <begin position="1"/>
        <end position="21"/>
    </location>
</feature>
<reference evidence="4 5" key="1">
    <citation type="submission" date="2016-04" db="EMBL/GenBank/DDBJ databases">
        <title>A degradative enzymes factory behind the ericoid mycorrhizal symbiosis.</title>
        <authorList>
            <consortium name="DOE Joint Genome Institute"/>
            <person name="Martino E."/>
            <person name="Morin E."/>
            <person name="Grelet G."/>
            <person name="Kuo A."/>
            <person name="Kohler A."/>
            <person name="Daghino S."/>
            <person name="Barry K."/>
            <person name="Choi C."/>
            <person name="Cichocki N."/>
            <person name="Clum A."/>
            <person name="Copeland A."/>
            <person name="Hainaut M."/>
            <person name="Haridas S."/>
            <person name="Labutti K."/>
            <person name="Lindquist E."/>
            <person name="Lipzen A."/>
            <person name="Khouja H.-R."/>
            <person name="Murat C."/>
            <person name="Ohm R."/>
            <person name="Olson A."/>
            <person name="Spatafora J."/>
            <person name="Veneault-Fourrey C."/>
            <person name="Henrissat B."/>
            <person name="Grigoriev I."/>
            <person name="Martin F."/>
            <person name="Perotto S."/>
        </authorList>
    </citation>
    <scope>NUCLEOTIDE SEQUENCE [LARGE SCALE GENOMIC DNA]</scope>
    <source>
        <strain evidence="4 5">F</strain>
    </source>
</reference>
<dbReference type="Proteomes" id="UP000235786">
    <property type="component" value="Unassembled WGS sequence"/>
</dbReference>
<protein>
    <submittedName>
        <fullName evidence="4">Peptidase S41 family protein-like protein</fullName>
    </submittedName>
</protein>
<dbReference type="InterPro" id="IPR056186">
    <property type="entry name" value="PDZ_CPAF-rel"/>
</dbReference>
<dbReference type="GO" id="GO:0006508">
    <property type="term" value="P:proteolysis"/>
    <property type="evidence" value="ECO:0007669"/>
    <property type="project" value="InterPro"/>
</dbReference>
<dbReference type="GO" id="GO:0008236">
    <property type="term" value="F:serine-type peptidase activity"/>
    <property type="evidence" value="ECO:0007669"/>
    <property type="project" value="InterPro"/>
</dbReference>
<feature type="chain" id="PRO_5014372592" evidence="2">
    <location>
        <begin position="22"/>
        <end position="732"/>
    </location>
</feature>
<dbReference type="Pfam" id="PF23658">
    <property type="entry name" value="PDZ_CPAF_rel"/>
    <property type="match status" value="1"/>
</dbReference>
<keyword evidence="2" id="KW-0732">Signal</keyword>
<evidence type="ECO:0000313" key="4">
    <source>
        <dbReference type="EMBL" id="PMD46382.1"/>
    </source>
</evidence>
<evidence type="ECO:0000259" key="3">
    <source>
        <dbReference type="Pfam" id="PF23658"/>
    </source>
</evidence>
<name>A0A2J6S6I2_HYAVF</name>